<sequence length="201" mass="20926">MSETLRTIRLYGRLGAEFGRMHRLAVSSTAEAVRALCVLIPGFQVAMACSASKGVSYACFVGRRNIPEDELSHPAGDDDIRIAPVATGAKRAGLFQTVLGVALIAVAAYATGGFSAAFAANGWAGYAATMGASLAFGGVVQMLSPQQRQLSVRDRPENGASYNFNGPVNTSAQGHPVPLLYGRMIVGSAVISAGIFSEDQV</sequence>
<keyword evidence="1" id="KW-1133">Transmembrane helix</keyword>
<feature type="transmembrane region" description="Helical" evidence="1">
    <location>
        <begin position="98"/>
        <end position="117"/>
    </location>
</feature>
<keyword evidence="1" id="KW-0472">Membrane</keyword>
<keyword evidence="1" id="KW-0812">Transmembrane</keyword>
<dbReference type="RefSeq" id="WP_348995642.1">
    <property type="nucleotide sequence ID" value="NZ_CP157584.1"/>
</dbReference>
<accession>A0AAU7LE10</accession>
<name>A0AAU7LE10_9BURK</name>
<proteinExistence type="predicted"/>
<organism evidence="2">
    <name type="scientific">Achromobacter sp. HNDS-1</name>
    <dbReference type="NCBI Taxonomy" id="3151598"/>
    <lineage>
        <taxon>Bacteria</taxon>
        <taxon>Pseudomonadati</taxon>
        <taxon>Pseudomonadota</taxon>
        <taxon>Betaproteobacteria</taxon>
        <taxon>Burkholderiales</taxon>
        <taxon>Alcaligenaceae</taxon>
        <taxon>Achromobacter</taxon>
    </lineage>
</organism>
<reference evidence="2" key="1">
    <citation type="submission" date="2024-05" db="EMBL/GenBank/DDBJ databases">
        <title>Transcriptome analysis of the degradation process of organic nitrogen by two heterotrophic nitrifying and aerobic denitrifying bacteria, Achromobacter sp. HNDS-1 and Enterobacter sp. HNDS-6.</title>
        <authorList>
            <person name="Huang Y."/>
        </authorList>
    </citation>
    <scope>NUCLEOTIDE SEQUENCE</scope>
    <source>
        <strain evidence="2">HNDS-1</strain>
    </source>
</reference>
<dbReference type="AlphaFoldDB" id="A0AAU7LE10"/>
<dbReference type="KEGG" id="achh:ABFG95_06770"/>
<evidence type="ECO:0000313" key="2">
    <source>
        <dbReference type="EMBL" id="XBP00173.1"/>
    </source>
</evidence>
<protein>
    <submittedName>
        <fullName evidence="2">Tail assembly protein</fullName>
    </submittedName>
</protein>
<evidence type="ECO:0000256" key="1">
    <source>
        <dbReference type="SAM" id="Phobius"/>
    </source>
</evidence>
<dbReference type="InterPro" id="IPR010654">
    <property type="entry name" value="Phage_lambda_tail_I"/>
</dbReference>
<feature type="transmembrane region" description="Helical" evidence="1">
    <location>
        <begin position="123"/>
        <end position="143"/>
    </location>
</feature>
<dbReference type="Pfam" id="PF06805">
    <property type="entry name" value="Lambda_tail_I"/>
    <property type="match status" value="1"/>
</dbReference>
<gene>
    <name evidence="2" type="ORF">ABFG95_06770</name>
</gene>
<dbReference type="EMBL" id="CP157584">
    <property type="protein sequence ID" value="XBP00173.1"/>
    <property type="molecule type" value="Genomic_DNA"/>
</dbReference>